<proteinExistence type="predicted"/>
<keyword evidence="3" id="KW-1185">Reference proteome</keyword>
<dbReference type="Proteomes" id="UP000276568">
    <property type="component" value="Unassembled WGS sequence"/>
</dbReference>
<dbReference type="AlphaFoldDB" id="A0A3N0HWI8"/>
<gene>
    <name evidence="2" type="ORF">EDX97_11020</name>
</gene>
<dbReference type="Pfam" id="PF00899">
    <property type="entry name" value="ThiF"/>
    <property type="match status" value="1"/>
</dbReference>
<sequence>MINRYARTEMLLGKETMEKLNQAHVAVFGIGGVGGYVVEALARSGVGHLDIIDNDTVSITNINRQIIALDDTIGQLKVDVMEKRIHAINPQIEVTKHACFFLPETSDQFDFSQYDYVVDCVDTVTAKIEIIMKAKAQNIPIISAMGAGNKMDPAKMEVADIYQTSYCPLAKVMRREMKKRHIKHLKVVYSKEKPMQPKWPCEENTTKKHVPGSMAFTPGVMGLIMASEIVKDLVNYE</sequence>
<dbReference type="SUPFAM" id="SSF69572">
    <property type="entry name" value="Activating enzymes of the ubiquitin-like proteins"/>
    <property type="match status" value="1"/>
</dbReference>
<dbReference type="PANTHER" id="PTHR43267">
    <property type="entry name" value="TRNA THREONYLCARBAMOYLADENOSINE DEHYDRATASE"/>
    <property type="match status" value="1"/>
</dbReference>
<dbReference type="Gene3D" id="3.40.50.720">
    <property type="entry name" value="NAD(P)-binding Rossmann-like Domain"/>
    <property type="match status" value="1"/>
</dbReference>
<dbReference type="GO" id="GO:0008641">
    <property type="term" value="F:ubiquitin-like modifier activating enzyme activity"/>
    <property type="evidence" value="ECO:0007669"/>
    <property type="project" value="InterPro"/>
</dbReference>
<dbReference type="InterPro" id="IPR045886">
    <property type="entry name" value="ThiF/MoeB/HesA"/>
</dbReference>
<evidence type="ECO:0000259" key="1">
    <source>
        <dbReference type="Pfam" id="PF00899"/>
    </source>
</evidence>
<reference evidence="2 3" key="1">
    <citation type="submission" date="2018-11" db="EMBL/GenBank/DDBJ databases">
        <title>Clostridium sp. nov., a member of the family Erysipelotrichaceae isolated from pig faeces.</title>
        <authorList>
            <person name="Chang Y.-H."/>
        </authorList>
    </citation>
    <scope>NUCLEOTIDE SEQUENCE [LARGE SCALE GENOMIC DNA]</scope>
    <source>
        <strain evidence="2 3">YH-panp20</strain>
    </source>
</reference>
<dbReference type="CDD" id="cd00755">
    <property type="entry name" value="YgdL_like"/>
    <property type="match status" value="1"/>
</dbReference>
<dbReference type="GO" id="GO:0061503">
    <property type="term" value="F:tRNA threonylcarbamoyladenosine dehydratase"/>
    <property type="evidence" value="ECO:0007669"/>
    <property type="project" value="TreeGrafter"/>
</dbReference>
<organism evidence="2 3">
    <name type="scientific">Absicoccus porci</name>
    <dbReference type="NCBI Taxonomy" id="2486576"/>
    <lineage>
        <taxon>Bacteria</taxon>
        <taxon>Bacillati</taxon>
        <taxon>Bacillota</taxon>
        <taxon>Erysipelotrichia</taxon>
        <taxon>Erysipelotrichales</taxon>
        <taxon>Erysipelotrichaceae</taxon>
        <taxon>Absicoccus</taxon>
    </lineage>
</organism>
<dbReference type="PANTHER" id="PTHR43267:SF1">
    <property type="entry name" value="TRNA THREONYLCARBAMOYLADENOSINE DEHYDRATASE"/>
    <property type="match status" value="1"/>
</dbReference>
<dbReference type="RefSeq" id="WP_128521202.1">
    <property type="nucleotide sequence ID" value="NZ_RJQC01000005.1"/>
</dbReference>
<evidence type="ECO:0000313" key="2">
    <source>
        <dbReference type="EMBL" id="RNM29155.1"/>
    </source>
</evidence>
<protein>
    <submittedName>
        <fullName evidence="2">tRNA threonylcarbamoyladenosine dehydratase</fullName>
    </submittedName>
</protein>
<dbReference type="EMBL" id="RJQC01000005">
    <property type="protein sequence ID" value="RNM29155.1"/>
    <property type="molecule type" value="Genomic_DNA"/>
</dbReference>
<feature type="domain" description="THIF-type NAD/FAD binding fold" evidence="1">
    <location>
        <begin position="5"/>
        <end position="236"/>
    </location>
</feature>
<dbReference type="InterPro" id="IPR000594">
    <property type="entry name" value="ThiF_NAD_FAD-bd"/>
</dbReference>
<comment type="caution">
    <text evidence="2">The sequence shown here is derived from an EMBL/GenBank/DDBJ whole genome shotgun (WGS) entry which is preliminary data.</text>
</comment>
<evidence type="ECO:0000313" key="3">
    <source>
        <dbReference type="Proteomes" id="UP000276568"/>
    </source>
</evidence>
<dbReference type="OrthoDB" id="9804150at2"/>
<name>A0A3N0HWI8_9FIRM</name>
<accession>A0A3N0HWI8</accession>
<dbReference type="InterPro" id="IPR035985">
    <property type="entry name" value="Ubiquitin-activating_enz"/>
</dbReference>
<dbReference type="GO" id="GO:0061504">
    <property type="term" value="P:cyclic threonylcarbamoyladenosine biosynthetic process"/>
    <property type="evidence" value="ECO:0007669"/>
    <property type="project" value="TreeGrafter"/>
</dbReference>
<dbReference type="FunFam" id="3.40.50.720:FF:000141">
    <property type="entry name" value="tRNA threonylcarbamoyladenosine dehydratase"/>
    <property type="match status" value="1"/>
</dbReference>